<dbReference type="EMBL" id="DWXO01000103">
    <property type="protein sequence ID" value="HJB81501.1"/>
    <property type="molecule type" value="Genomic_DNA"/>
</dbReference>
<sequence>MPKSANQKLKLLCLCKLLWEFTDEEHTLTVPEIISRLEEWDIRAERKSIYSDMEALRQFGLDVQCRKGRSPGWFLGERPFQLAELKLLVDAVQSSRFITQRKSSQLIHKLESQASIHQARQLQRQVYVDRRVKTMNESIYYTIDKLHTAIANRKTVTFLYFEYNVRKEKVFRHEGRRYTVSPAGLIWDNENYYLAGYDHRSGELRHYRVDKMADLAVTCLPLTGVPEHFDMAAYAGKHFGMFSGREGQVTLRCRSSLVGVVLDRFGLDAILVPDGESHFTVTVSAVVSPQFLGWLFGLGDGVQLLRPQWAVEALQQQLSAVSELYQLQPSHTSGQ</sequence>
<feature type="domain" description="WCX" evidence="2">
    <location>
        <begin position="248"/>
        <end position="320"/>
    </location>
</feature>
<comment type="caution">
    <text evidence="3">The sequence shown here is derived from an EMBL/GenBank/DDBJ whole genome shotgun (WGS) entry which is preliminary data.</text>
</comment>
<dbReference type="PANTHER" id="PTHR34580:SF1">
    <property type="entry name" value="PROTEIN PAFC"/>
    <property type="match status" value="1"/>
</dbReference>
<dbReference type="PANTHER" id="PTHR34580">
    <property type="match status" value="1"/>
</dbReference>
<dbReference type="Pfam" id="PF13280">
    <property type="entry name" value="WYL"/>
    <property type="match status" value="1"/>
</dbReference>
<dbReference type="InterPro" id="IPR026881">
    <property type="entry name" value="WYL_dom"/>
</dbReference>
<name>A0A9D2SCB6_9FIRM</name>
<dbReference type="PROSITE" id="PS52050">
    <property type="entry name" value="WYL"/>
    <property type="match status" value="1"/>
</dbReference>
<evidence type="ECO:0000259" key="1">
    <source>
        <dbReference type="Pfam" id="PF13280"/>
    </source>
</evidence>
<feature type="domain" description="WYL" evidence="1">
    <location>
        <begin position="143"/>
        <end position="216"/>
    </location>
</feature>
<dbReference type="InterPro" id="IPR051534">
    <property type="entry name" value="CBASS_pafABC_assoc_protein"/>
</dbReference>
<dbReference type="AlphaFoldDB" id="A0A9D2SCB6"/>
<evidence type="ECO:0000313" key="4">
    <source>
        <dbReference type="Proteomes" id="UP000823921"/>
    </source>
</evidence>
<reference evidence="3" key="2">
    <citation type="submission" date="2021-04" db="EMBL/GenBank/DDBJ databases">
        <authorList>
            <person name="Gilroy R."/>
        </authorList>
    </citation>
    <scope>NUCLEOTIDE SEQUENCE</scope>
    <source>
        <strain evidence="3">CHK192-8294</strain>
    </source>
</reference>
<dbReference type="InterPro" id="IPR057727">
    <property type="entry name" value="WCX_dom"/>
</dbReference>
<accession>A0A9D2SCB6</accession>
<dbReference type="Pfam" id="PF25583">
    <property type="entry name" value="WCX"/>
    <property type="match status" value="1"/>
</dbReference>
<dbReference type="Proteomes" id="UP000823921">
    <property type="component" value="Unassembled WGS sequence"/>
</dbReference>
<reference evidence="3" key="1">
    <citation type="journal article" date="2021" name="PeerJ">
        <title>Extensive microbial diversity within the chicken gut microbiome revealed by metagenomics and culture.</title>
        <authorList>
            <person name="Gilroy R."/>
            <person name="Ravi A."/>
            <person name="Getino M."/>
            <person name="Pursley I."/>
            <person name="Horton D.L."/>
            <person name="Alikhan N.F."/>
            <person name="Baker D."/>
            <person name="Gharbi K."/>
            <person name="Hall N."/>
            <person name="Watson M."/>
            <person name="Adriaenssens E.M."/>
            <person name="Foster-Nyarko E."/>
            <person name="Jarju S."/>
            <person name="Secka A."/>
            <person name="Antonio M."/>
            <person name="Oren A."/>
            <person name="Chaudhuri R.R."/>
            <person name="La Ragione R."/>
            <person name="Hildebrand F."/>
            <person name="Pallen M.J."/>
        </authorList>
    </citation>
    <scope>NUCLEOTIDE SEQUENCE</scope>
    <source>
        <strain evidence="3">CHK192-8294</strain>
    </source>
</reference>
<organism evidence="3 4">
    <name type="scientific">Candidatus Flavonifractor intestinigallinarum</name>
    <dbReference type="NCBI Taxonomy" id="2838586"/>
    <lineage>
        <taxon>Bacteria</taxon>
        <taxon>Bacillati</taxon>
        <taxon>Bacillota</taxon>
        <taxon>Clostridia</taxon>
        <taxon>Eubacteriales</taxon>
        <taxon>Oscillospiraceae</taxon>
        <taxon>Flavonifractor</taxon>
    </lineage>
</organism>
<proteinExistence type="predicted"/>
<evidence type="ECO:0000259" key="2">
    <source>
        <dbReference type="Pfam" id="PF25583"/>
    </source>
</evidence>
<evidence type="ECO:0000313" key="3">
    <source>
        <dbReference type="EMBL" id="HJB81501.1"/>
    </source>
</evidence>
<dbReference type="SUPFAM" id="SSF46785">
    <property type="entry name" value="Winged helix' DNA-binding domain"/>
    <property type="match status" value="1"/>
</dbReference>
<dbReference type="InterPro" id="IPR036390">
    <property type="entry name" value="WH_DNA-bd_sf"/>
</dbReference>
<gene>
    <name evidence="3" type="ORF">H9712_11015</name>
</gene>
<protein>
    <submittedName>
        <fullName evidence="3">WYL domain-containing protein</fullName>
    </submittedName>
</protein>